<keyword evidence="3" id="KW-1003">Cell membrane</keyword>
<keyword evidence="2" id="KW-0813">Transport</keyword>
<dbReference type="InterPro" id="IPR039421">
    <property type="entry name" value="Type_1_exporter"/>
</dbReference>
<dbReference type="FunFam" id="1.20.1560.10:FF:000039">
    <property type="entry name" value="Cysteine/glutathione ABC transporter permease/ATP-binding protein CydD"/>
    <property type="match status" value="1"/>
</dbReference>
<dbReference type="CDD" id="cd03228">
    <property type="entry name" value="ABCC_MRP_Like"/>
    <property type="match status" value="1"/>
</dbReference>
<evidence type="ECO:0000313" key="13">
    <source>
        <dbReference type="EMBL" id="ABR00685.1"/>
    </source>
</evidence>
<dbReference type="InterPro" id="IPR014216">
    <property type="entry name" value="ABC_transptr_CydD"/>
</dbReference>
<dbReference type="NCBIfam" id="NF008379">
    <property type="entry name" value="PRK11174.1"/>
    <property type="match status" value="1"/>
</dbReference>
<feature type="transmembrane region" description="Helical" evidence="10">
    <location>
        <begin position="167"/>
        <end position="188"/>
    </location>
</feature>
<dbReference type="SUPFAM" id="SSF90123">
    <property type="entry name" value="ABC transporter transmembrane region"/>
    <property type="match status" value="1"/>
</dbReference>
<dbReference type="GO" id="GO:0005886">
    <property type="term" value="C:plasma membrane"/>
    <property type="evidence" value="ECO:0007669"/>
    <property type="project" value="UniProtKB-SubCell"/>
</dbReference>
<protein>
    <submittedName>
        <fullName evidence="13">ATP-binding protein protein</fullName>
    </submittedName>
</protein>
<evidence type="ECO:0000259" key="11">
    <source>
        <dbReference type="PROSITE" id="PS50893"/>
    </source>
</evidence>
<keyword evidence="4" id="KW-0997">Cell inner membrane</keyword>
<evidence type="ECO:0000256" key="5">
    <source>
        <dbReference type="ARBA" id="ARBA00022692"/>
    </source>
</evidence>
<keyword evidence="7 13" id="KW-0067">ATP-binding</keyword>
<dbReference type="PANTHER" id="PTHR24221">
    <property type="entry name" value="ATP-BINDING CASSETTE SUB-FAMILY B"/>
    <property type="match status" value="1"/>
</dbReference>
<dbReference type="KEGG" id="hiq:CGSHiGG_09465"/>
<organism evidence="13 14">
    <name type="scientific">Haemophilus influenzae (strain PittGG)</name>
    <dbReference type="NCBI Taxonomy" id="374931"/>
    <lineage>
        <taxon>Bacteria</taxon>
        <taxon>Pseudomonadati</taxon>
        <taxon>Pseudomonadota</taxon>
        <taxon>Gammaproteobacteria</taxon>
        <taxon>Pasteurellales</taxon>
        <taxon>Pasteurellaceae</taxon>
        <taxon>Haemophilus</taxon>
    </lineage>
</organism>
<dbReference type="Pfam" id="PF00664">
    <property type="entry name" value="ABC_membrane"/>
    <property type="match status" value="1"/>
</dbReference>
<proteinExistence type="predicted"/>
<keyword evidence="8 10" id="KW-1133">Transmembrane helix</keyword>
<evidence type="ECO:0000256" key="8">
    <source>
        <dbReference type="ARBA" id="ARBA00022989"/>
    </source>
</evidence>
<dbReference type="EMBL" id="CP000672">
    <property type="protein sequence ID" value="ABR00685.1"/>
    <property type="molecule type" value="Genomic_DNA"/>
</dbReference>
<dbReference type="Gene3D" id="3.40.50.300">
    <property type="entry name" value="P-loop containing nucleotide triphosphate hydrolases"/>
    <property type="match status" value="1"/>
</dbReference>
<dbReference type="InterPro" id="IPR003593">
    <property type="entry name" value="AAA+_ATPase"/>
</dbReference>
<dbReference type="InterPro" id="IPR011527">
    <property type="entry name" value="ABC1_TM_dom"/>
</dbReference>
<feature type="transmembrane region" description="Helical" evidence="10">
    <location>
        <begin position="281"/>
        <end position="301"/>
    </location>
</feature>
<feature type="transmembrane region" description="Helical" evidence="10">
    <location>
        <begin position="26"/>
        <end position="46"/>
    </location>
</feature>
<dbReference type="InterPro" id="IPR017871">
    <property type="entry name" value="ABC_transporter-like_CS"/>
</dbReference>
<keyword evidence="5 10" id="KW-0812">Transmembrane</keyword>
<evidence type="ECO:0000256" key="9">
    <source>
        <dbReference type="ARBA" id="ARBA00023136"/>
    </source>
</evidence>
<gene>
    <name evidence="13" type="ordered locus">CGSHiGG_09465</name>
</gene>
<feature type="domain" description="ABC transporter" evidence="11">
    <location>
        <begin position="350"/>
        <end position="562"/>
    </location>
</feature>
<evidence type="ECO:0000256" key="2">
    <source>
        <dbReference type="ARBA" id="ARBA00022448"/>
    </source>
</evidence>
<dbReference type="PROSITE" id="PS50929">
    <property type="entry name" value="ABC_TM1F"/>
    <property type="match status" value="1"/>
</dbReference>
<dbReference type="PROSITE" id="PS00211">
    <property type="entry name" value="ABC_TRANSPORTER_1"/>
    <property type="match status" value="1"/>
</dbReference>
<dbReference type="GO" id="GO:0042883">
    <property type="term" value="P:cysteine transport"/>
    <property type="evidence" value="ECO:0007669"/>
    <property type="project" value="InterPro"/>
</dbReference>
<evidence type="ECO:0000256" key="1">
    <source>
        <dbReference type="ARBA" id="ARBA00004429"/>
    </source>
</evidence>
<dbReference type="CDD" id="cd18584">
    <property type="entry name" value="ABC_6TM_AarD_CydD"/>
    <property type="match status" value="1"/>
</dbReference>
<evidence type="ECO:0000256" key="6">
    <source>
        <dbReference type="ARBA" id="ARBA00022741"/>
    </source>
</evidence>
<dbReference type="Gene3D" id="1.20.1560.10">
    <property type="entry name" value="ABC transporter type 1, transmembrane domain"/>
    <property type="match status" value="1"/>
</dbReference>
<dbReference type="HOGENOM" id="CLU_000604_84_9_6"/>
<reference evidence="13 14" key="1">
    <citation type="journal article" date="2007" name="Genome Biol.">
        <title>Characterization and modeling of the Haemophilus influenzae core and supragenomes based on the complete genomic sequences of Rd and 12 clinical nontypeable strains.</title>
        <authorList>
            <person name="Hogg J.S."/>
            <person name="Hu F.Z."/>
            <person name="Janto B."/>
            <person name="Boissy R."/>
            <person name="Hayes J."/>
            <person name="Keefe R."/>
            <person name="Post J.C."/>
            <person name="Ehrlich G.D."/>
        </authorList>
    </citation>
    <scope>NUCLEOTIDE SEQUENCE [LARGE SCALE GENOMIC DNA]</scope>
    <source>
        <strain evidence="13 14">PittGG</strain>
    </source>
</reference>
<dbReference type="GO" id="GO:0034040">
    <property type="term" value="F:ATPase-coupled lipid transmembrane transporter activity"/>
    <property type="evidence" value="ECO:0007669"/>
    <property type="project" value="TreeGrafter"/>
</dbReference>
<dbReference type="InterPro" id="IPR003439">
    <property type="entry name" value="ABC_transporter-like_ATP-bd"/>
</dbReference>
<dbReference type="GO" id="GO:0016887">
    <property type="term" value="F:ATP hydrolysis activity"/>
    <property type="evidence" value="ECO:0007669"/>
    <property type="project" value="InterPro"/>
</dbReference>
<dbReference type="InterPro" id="IPR036640">
    <property type="entry name" value="ABC1_TM_sf"/>
</dbReference>
<keyword evidence="9 10" id="KW-0472">Membrane</keyword>
<feature type="transmembrane region" description="Helical" evidence="10">
    <location>
        <begin position="245"/>
        <end position="269"/>
    </location>
</feature>
<keyword evidence="6" id="KW-0547">Nucleotide-binding</keyword>
<dbReference type="SUPFAM" id="SSF52540">
    <property type="entry name" value="P-loop containing nucleoside triphosphate hydrolases"/>
    <property type="match status" value="1"/>
</dbReference>
<sequence>MNKLRQKYLQKWLREQQEPIKKLMRANIVLATLSSFILVAQTYFLATLLDKLIMQNVPRDELIPYFLGLIIGFGMRAIILWAREKIGFQSGQLLRNHIRQKILDKIHLVGPATINQKPAGSWASIMLEQVENLHNFYARFLPQQSLSAIVPVVIFIAVFPLNWAAGLILMITAPLVPLFMIIVGIAAADNSQKNMDTLSRLSAQFLDRLRGLETLRLFNRTSEQTEHIENATEDFRETTMDVLKLAFLSSAVLEFFTSISIALMAVYFGFSYLGQIEFGTYNAPLTLFTGFFCLILAPEFYQPLRDLGTYYHDRAAGIGAADAIVDFLESDYLTVHQNEKTISLESAVEISAENLVVLSTQGSALTKPLNFQIPANHNVALVGQSGAGKTSLINVILGFLPYEGSLKINGQELRESNLADWRKHIAWVGQNPLLLQGTIKENLLLGDVQANDEEINQALMRSQAKEFTDKLGLHHEIKDGGLGISVGQAQRLAIARALLRKGDLLLLDEPTASLDAQSENLVLQALNEASQHQTTLMITHRIEDLKQCDQIFCDATRRNSTAR</sequence>
<feature type="transmembrane region" description="Helical" evidence="10">
    <location>
        <begin position="62"/>
        <end position="82"/>
    </location>
</feature>
<dbReference type="Proteomes" id="UP000001990">
    <property type="component" value="Chromosome"/>
</dbReference>
<accession>A5UIS9</accession>
<evidence type="ECO:0000259" key="12">
    <source>
        <dbReference type="PROSITE" id="PS50929"/>
    </source>
</evidence>
<dbReference type="SMART" id="SM00382">
    <property type="entry name" value="AAA"/>
    <property type="match status" value="1"/>
</dbReference>
<dbReference type="GO" id="GO:0140359">
    <property type="term" value="F:ABC-type transporter activity"/>
    <property type="evidence" value="ECO:0007669"/>
    <property type="project" value="InterPro"/>
</dbReference>
<dbReference type="AlphaFoldDB" id="A5UIS9"/>
<dbReference type="Pfam" id="PF00005">
    <property type="entry name" value="ABC_tran"/>
    <property type="match status" value="1"/>
</dbReference>
<dbReference type="PROSITE" id="PS50893">
    <property type="entry name" value="ABC_TRANSPORTER_2"/>
    <property type="match status" value="1"/>
</dbReference>
<feature type="domain" description="ABC transmembrane type-1" evidence="12">
    <location>
        <begin position="28"/>
        <end position="316"/>
    </location>
</feature>
<comment type="subcellular location">
    <subcellularLocation>
        <location evidence="1">Cell inner membrane</location>
        <topology evidence="1">Multi-pass membrane protein</topology>
    </subcellularLocation>
</comment>
<evidence type="ECO:0000256" key="10">
    <source>
        <dbReference type="SAM" id="Phobius"/>
    </source>
</evidence>
<dbReference type="PANTHER" id="PTHR24221:SF261">
    <property type="entry name" value="GLUTATHIONE_L-CYSTEINE TRANSPORT SYSTEM ATP-BINDING_PERMEASE PROTEIN CYDD"/>
    <property type="match status" value="1"/>
</dbReference>
<evidence type="ECO:0000256" key="3">
    <source>
        <dbReference type="ARBA" id="ARBA00022475"/>
    </source>
</evidence>
<dbReference type="GO" id="GO:0005524">
    <property type="term" value="F:ATP binding"/>
    <property type="evidence" value="ECO:0007669"/>
    <property type="project" value="UniProtKB-KW"/>
</dbReference>
<dbReference type="InterPro" id="IPR027417">
    <property type="entry name" value="P-loop_NTPase"/>
</dbReference>
<evidence type="ECO:0000256" key="7">
    <source>
        <dbReference type="ARBA" id="ARBA00022840"/>
    </source>
</evidence>
<feature type="transmembrane region" description="Helical" evidence="10">
    <location>
        <begin position="145"/>
        <end position="161"/>
    </location>
</feature>
<evidence type="ECO:0000256" key="4">
    <source>
        <dbReference type="ARBA" id="ARBA00022519"/>
    </source>
</evidence>
<dbReference type="NCBIfam" id="TIGR02857">
    <property type="entry name" value="CydD"/>
    <property type="match status" value="1"/>
</dbReference>
<evidence type="ECO:0000313" key="14">
    <source>
        <dbReference type="Proteomes" id="UP000001990"/>
    </source>
</evidence>
<name>A5UIS9_HAEIG</name>